<keyword evidence="2" id="KW-0732">Signal</keyword>
<dbReference type="Gene3D" id="1.20.1600.10">
    <property type="entry name" value="Outer membrane efflux proteins (OEP)"/>
    <property type="match status" value="1"/>
</dbReference>
<feature type="coiled-coil region" evidence="3">
    <location>
        <begin position="102"/>
        <end position="132"/>
    </location>
</feature>
<feature type="signal peptide" evidence="2">
    <location>
        <begin position="1"/>
        <end position="23"/>
    </location>
</feature>
<keyword evidence="2" id="KW-0812">Transmembrane</keyword>
<keyword evidence="2" id="KW-0564">Palmitate</keyword>
<dbReference type="SUPFAM" id="SSF56954">
    <property type="entry name" value="Outer membrane efflux proteins (OEP)"/>
    <property type="match status" value="1"/>
</dbReference>
<dbReference type="OrthoDB" id="9770517at2"/>
<keyword evidence="2" id="KW-1134">Transmembrane beta strand</keyword>
<name>A0A3R8S0J8_9BURK</name>
<evidence type="ECO:0000313" key="5">
    <source>
        <dbReference type="Proteomes" id="UP000269265"/>
    </source>
</evidence>
<gene>
    <name evidence="4" type="ORF">EIP75_16245</name>
</gene>
<dbReference type="NCBIfam" id="TIGR01845">
    <property type="entry name" value="outer_NodT"/>
    <property type="match status" value="1"/>
</dbReference>
<dbReference type="GO" id="GO:0005886">
    <property type="term" value="C:plasma membrane"/>
    <property type="evidence" value="ECO:0007669"/>
    <property type="project" value="UniProtKB-SubCell"/>
</dbReference>
<evidence type="ECO:0000256" key="2">
    <source>
        <dbReference type="RuleBase" id="RU362097"/>
    </source>
</evidence>
<comment type="caution">
    <text evidence="4">The sequence shown here is derived from an EMBL/GenBank/DDBJ whole genome shotgun (WGS) entry which is preliminary data.</text>
</comment>
<evidence type="ECO:0000256" key="3">
    <source>
        <dbReference type="SAM" id="Coils"/>
    </source>
</evidence>
<keyword evidence="2" id="KW-0472">Membrane</keyword>
<dbReference type="Gene3D" id="2.20.200.10">
    <property type="entry name" value="Outer membrane efflux proteins (OEP)"/>
    <property type="match status" value="1"/>
</dbReference>
<keyword evidence="5" id="KW-1185">Reference proteome</keyword>
<reference evidence="4 5" key="1">
    <citation type="submission" date="2018-12" db="EMBL/GenBank/DDBJ databases">
        <title>The whole draft genome of Aquabacterium sp. SJQ9.</title>
        <authorList>
            <person name="Sun L."/>
            <person name="Gao X."/>
            <person name="Chen W."/>
            <person name="Huang K."/>
        </authorList>
    </citation>
    <scope>NUCLEOTIDE SEQUENCE [LARGE SCALE GENOMIC DNA]</scope>
    <source>
        <strain evidence="4 5">SJQ9</strain>
    </source>
</reference>
<proteinExistence type="inferred from homology"/>
<dbReference type="PROSITE" id="PS51257">
    <property type="entry name" value="PROKAR_LIPOPROTEIN"/>
    <property type="match status" value="1"/>
</dbReference>
<sequence>MTRHTTIHTRSSLASAAPAALLAATLLATLAGCGTTPVGPNYQTPSTAVLNSPAASAPFLSAAEQATASTAPGARPQALFSSQPLPAHWWRLYQDPQLDRLIDQALAHNTDLRQAVANLERVQAQQAEVDDNRRPHLSVNGGPSYGHVSGLSVLKPGTVPTTRFSYSAGASLSYQVDATGQIRRAIEAAQASTEAAQAALDLARVHVAASTARAYAGVCASGLRLQTANTSVRLQQEALQVSERLQRAGRVGIIDTARAQGQLDQLRATLPSLQAQRQSELFQLATLMGVPPRDFPADVAACTTPPRMTSVLPVGDGAALLKRRPDVRQAERELAAATARIGVAVGDLYPKITLGLSAASAGPAADFGRRDTFSWSLGPLISWSIPNTSAAQARIDQAEASTRGALARFDGTVLTALRETETALDAYAHELDRRASLQAARDAAATVAQQARRLYQGGKTGYLEALDAERSLATSEAALAGSQAQLADDQVNLFLALGGGWEPEGAATAAR</sequence>
<comment type="subcellular location">
    <subcellularLocation>
        <location evidence="2">Cell membrane</location>
        <topology evidence="2">Lipid-anchor</topology>
    </subcellularLocation>
</comment>
<dbReference type="AlphaFoldDB" id="A0A3R8S0J8"/>
<protein>
    <submittedName>
        <fullName evidence="4">TolC family protein</fullName>
    </submittedName>
</protein>
<keyword evidence="3" id="KW-0175">Coiled coil</keyword>
<dbReference type="Pfam" id="PF02321">
    <property type="entry name" value="OEP"/>
    <property type="match status" value="2"/>
</dbReference>
<evidence type="ECO:0000313" key="4">
    <source>
        <dbReference type="EMBL" id="RRS03239.1"/>
    </source>
</evidence>
<evidence type="ECO:0000256" key="1">
    <source>
        <dbReference type="ARBA" id="ARBA00007613"/>
    </source>
</evidence>
<dbReference type="InterPro" id="IPR003423">
    <property type="entry name" value="OMP_efflux"/>
</dbReference>
<dbReference type="PANTHER" id="PTHR30203">
    <property type="entry name" value="OUTER MEMBRANE CATION EFFLUX PROTEIN"/>
    <property type="match status" value="1"/>
</dbReference>
<keyword evidence="2" id="KW-0449">Lipoprotein</keyword>
<dbReference type="EMBL" id="RSED01000013">
    <property type="protein sequence ID" value="RRS03239.1"/>
    <property type="molecule type" value="Genomic_DNA"/>
</dbReference>
<comment type="similarity">
    <text evidence="1 2">Belongs to the outer membrane factor (OMF) (TC 1.B.17) family.</text>
</comment>
<dbReference type="GO" id="GO:0015562">
    <property type="term" value="F:efflux transmembrane transporter activity"/>
    <property type="evidence" value="ECO:0007669"/>
    <property type="project" value="InterPro"/>
</dbReference>
<feature type="chain" id="PRO_5018381484" evidence="2">
    <location>
        <begin position="24"/>
        <end position="511"/>
    </location>
</feature>
<dbReference type="Proteomes" id="UP000269265">
    <property type="component" value="Unassembled WGS sequence"/>
</dbReference>
<accession>A0A3R8S0J8</accession>
<dbReference type="RefSeq" id="WP_125244331.1">
    <property type="nucleotide sequence ID" value="NZ_RSED01000013.1"/>
</dbReference>
<dbReference type="PANTHER" id="PTHR30203:SF21">
    <property type="entry name" value="OUTER MEMBRANE COMPONENT OF MULTIDRUG EFFLUX PUMP-RELATED"/>
    <property type="match status" value="1"/>
</dbReference>
<organism evidence="4 5">
    <name type="scientific">Aquabacterium soli</name>
    <dbReference type="NCBI Taxonomy" id="2493092"/>
    <lineage>
        <taxon>Bacteria</taxon>
        <taxon>Pseudomonadati</taxon>
        <taxon>Pseudomonadota</taxon>
        <taxon>Betaproteobacteria</taxon>
        <taxon>Burkholderiales</taxon>
        <taxon>Aquabacterium</taxon>
    </lineage>
</organism>
<dbReference type="InterPro" id="IPR010131">
    <property type="entry name" value="MdtP/NodT-like"/>
</dbReference>